<sequence length="128" mass="14168">MFGDLFEEDFSFVSNNQCGKGKKSKSKDTEPPAPREFTKLSGIKNQGGTCYLNSLLQTLHFTPEFRETLFSLGPEELGSLEDINKPDVKVLKSTLIILCCSNNSITVTKIICSAFALRSAGCIYNRPH</sequence>
<keyword evidence="4" id="KW-1185">Reference proteome</keyword>
<dbReference type="Gene3D" id="3.90.70.10">
    <property type="entry name" value="Cysteine proteinases"/>
    <property type="match status" value="1"/>
</dbReference>
<dbReference type="InterPro" id="IPR001394">
    <property type="entry name" value="Peptidase_C19_UCH"/>
</dbReference>
<reference evidence="3" key="2">
    <citation type="submission" date="2025-09" db="UniProtKB">
        <authorList>
            <consortium name="Ensembl"/>
        </authorList>
    </citation>
    <scope>IDENTIFICATION</scope>
</reference>
<dbReference type="SUPFAM" id="SSF54001">
    <property type="entry name" value="Cysteine proteinases"/>
    <property type="match status" value="1"/>
</dbReference>
<dbReference type="InterPro" id="IPR018200">
    <property type="entry name" value="USP_CS"/>
</dbReference>
<dbReference type="OMA" id="WERGRKS"/>
<reference evidence="3" key="1">
    <citation type="submission" date="2025-08" db="UniProtKB">
        <authorList>
            <consortium name="Ensembl"/>
        </authorList>
    </citation>
    <scope>IDENTIFICATION</scope>
</reference>
<evidence type="ECO:0000313" key="3">
    <source>
        <dbReference type="Ensembl" id="ENSCPBP00000036465.1"/>
    </source>
</evidence>
<name>A0A8C3IQL0_CHRPI</name>
<dbReference type="GeneTree" id="ENSGT00940000157267"/>
<accession>A0A8C3IQL0</accession>
<dbReference type="Pfam" id="PF00443">
    <property type="entry name" value="UCH"/>
    <property type="match status" value="1"/>
</dbReference>
<evidence type="ECO:0000313" key="4">
    <source>
        <dbReference type="Proteomes" id="UP000694380"/>
    </source>
</evidence>
<feature type="domain" description="USP" evidence="2">
    <location>
        <begin position="41"/>
        <end position="128"/>
    </location>
</feature>
<feature type="region of interest" description="Disordered" evidence="1">
    <location>
        <begin position="17"/>
        <end position="38"/>
    </location>
</feature>
<dbReference type="InterPro" id="IPR028889">
    <property type="entry name" value="USP"/>
</dbReference>
<dbReference type="Ensembl" id="ENSCPBT00000042764.1">
    <property type="protein sequence ID" value="ENSCPBP00000036465.1"/>
    <property type="gene ID" value="ENSCPBG00000025323.1"/>
</dbReference>
<dbReference type="InterPro" id="IPR038765">
    <property type="entry name" value="Papain-like_cys_pep_sf"/>
</dbReference>
<organism evidence="3 4">
    <name type="scientific">Chrysemys picta bellii</name>
    <name type="common">Western painted turtle</name>
    <name type="synonym">Emys bellii</name>
    <dbReference type="NCBI Taxonomy" id="8478"/>
    <lineage>
        <taxon>Eukaryota</taxon>
        <taxon>Metazoa</taxon>
        <taxon>Chordata</taxon>
        <taxon>Craniata</taxon>
        <taxon>Vertebrata</taxon>
        <taxon>Euteleostomi</taxon>
        <taxon>Archelosauria</taxon>
        <taxon>Testudinata</taxon>
        <taxon>Testudines</taxon>
        <taxon>Cryptodira</taxon>
        <taxon>Durocryptodira</taxon>
        <taxon>Testudinoidea</taxon>
        <taxon>Emydidae</taxon>
        <taxon>Chrysemys</taxon>
    </lineage>
</organism>
<protein>
    <recommendedName>
        <fullName evidence="2">USP domain-containing protein</fullName>
    </recommendedName>
</protein>
<dbReference type="Proteomes" id="UP000694380">
    <property type="component" value="Unplaced"/>
</dbReference>
<dbReference type="GO" id="GO:0004843">
    <property type="term" value="F:cysteine-type deubiquitinase activity"/>
    <property type="evidence" value="ECO:0007669"/>
    <property type="project" value="InterPro"/>
</dbReference>
<proteinExistence type="predicted"/>
<dbReference type="GO" id="GO:0016579">
    <property type="term" value="P:protein deubiquitination"/>
    <property type="evidence" value="ECO:0007669"/>
    <property type="project" value="InterPro"/>
</dbReference>
<evidence type="ECO:0000256" key="1">
    <source>
        <dbReference type="SAM" id="MobiDB-lite"/>
    </source>
</evidence>
<dbReference type="PROSITE" id="PS50235">
    <property type="entry name" value="USP_3"/>
    <property type="match status" value="1"/>
</dbReference>
<dbReference type="AlphaFoldDB" id="A0A8C3IQL0"/>
<evidence type="ECO:0000259" key="2">
    <source>
        <dbReference type="PROSITE" id="PS50235"/>
    </source>
</evidence>
<dbReference type="PROSITE" id="PS00972">
    <property type="entry name" value="USP_1"/>
    <property type="match status" value="1"/>
</dbReference>